<dbReference type="PROSITE" id="PS50262">
    <property type="entry name" value="G_PROTEIN_RECEP_F1_2"/>
    <property type="match status" value="1"/>
</dbReference>
<evidence type="ECO:0000256" key="7">
    <source>
        <dbReference type="ARBA" id="ARBA00023170"/>
    </source>
</evidence>
<feature type="transmembrane region" description="Helical" evidence="9">
    <location>
        <begin position="173"/>
        <end position="197"/>
    </location>
</feature>
<reference evidence="11" key="1">
    <citation type="submission" date="2022-07" db="EMBL/GenBank/DDBJ databases">
        <authorList>
            <person name="Trinca V."/>
            <person name="Uliana J.V.C."/>
            <person name="Torres T.T."/>
            <person name="Ward R.J."/>
            <person name="Monesi N."/>
        </authorList>
    </citation>
    <scope>NUCLEOTIDE SEQUENCE</scope>
    <source>
        <strain evidence="11">HSMRA1968</strain>
        <tissue evidence="11">Whole embryos</tissue>
    </source>
</reference>
<dbReference type="GO" id="GO:0016020">
    <property type="term" value="C:membrane"/>
    <property type="evidence" value="ECO:0007669"/>
    <property type="project" value="UniProtKB-SubCell"/>
</dbReference>
<evidence type="ECO:0000313" key="11">
    <source>
        <dbReference type="EMBL" id="KAJ6647125.1"/>
    </source>
</evidence>
<dbReference type="InterPro" id="IPR017452">
    <property type="entry name" value="GPCR_Rhodpsn_7TM"/>
</dbReference>
<comment type="caution">
    <text evidence="11">The sequence shown here is derived from an EMBL/GenBank/DDBJ whole genome shotgun (WGS) entry which is preliminary data.</text>
</comment>
<feature type="domain" description="G-protein coupled receptors family 1 profile" evidence="10">
    <location>
        <begin position="47"/>
        <end position="109"/>
    </location>
</feature>
<accession>A0A9Q0S8G5</accession>
<keyword evidence="8" id="KW-0807">Transducer</keyword>
<dbReference type="EMBL" id="WJQU01000001">
    <property type="protein sequence ID" value="KAJ6647125.1"/>
    <property type="molecule type" value="Genomic_DNA"/>
</dbReference>
<evidence type="ECO:0000256" key="5">
    <source>
        <dbReference type="ARBA" id="ARBA00023040"/>
    </source>
</evidence>
<evidence type="ECO:0000256" key="8">
    <source>
        <dbReference type="ARBA" id="ARBA00023224"/>
    </source>
</evidence>
<evidence type="ECO:0000256" key="1">
    <source>
        <dbReference type="ARBA" id="ARBA00004141"/>
    </source>
</evidence>
<dbReference type="InterPro" id="IPR000276">
    <property type="entry name" value="GPCR_Rhodpsn"/>
</dbReference>
<evidence type="ECO:0000259" key="10">
    <source>
        <dbReference type="PROSITE" id="PS50262"/>
    </source>
</evidence>
<feature type="transmembrane region" description="Helical" evidence="9">
    <location>
        <begin position="68"/>
        <end position="89"/>
    </location>
</feature>
<evidence type="ECO:0000256" key="9">
    <source>
        <dbReference type="SAM" id="Phobius"/>
    </source>
</evidence>
<dbReference type="PANTHER" id="PTHR24235">
    <property type="entry name" value="NEUROPEPTIDE Y RECEPTOR"/>
    <property type="match status" value="1"/>
</dbReference>
<keyword evidence="7 11" id="KW-0675">Receptor</keyword>
<comment type="subcellular location">
    <subcellularLocation>
        <location evidence="1">Membrane</location>
        <topology evidence="1">Multi-pass membrane protein</topology>
    </subcellularLocation>
</comment>
<evidence type="ECO:0000256" key="2">
    <source>
        <dbReference type="ARBA" id="ARBA00010663"/>
    </source>
</evidence>
<organism evidence="11 12">
    <name type="scientific">Pseudolycoriella hygida</name>
    <dbReference type="NCBI Taxonomy" id="35572"/>
    <lineage>
        <taxon>Eukaryota</taxon>
        <taxon>Metazoa</taxon>
        <taxon>Ecdysozoa</taxon>
        <taxon>Arthropoda</taxon>
        <taxon>Hexapoda</taxon>
        <taxon>Insecta</taxon>
        <taxon>Pterygota</taxon>
        <taxon>Neoptera</taxon>
        <taxon>Endopterygota</taxon>
        <taxon>Diptera</taxon>
        <taxon>Nematocera</taxon>
        <taxon>Sciaroidea</taxon>
        <taxon>Sciaridae</taxon>
        <taxon>Pseudolycoriella</taxon>
    </lineage>
</organism>
<proteinExistence type="inferred from homology"/>
<dbReference type="PRINTS" id="PR00237">
    <property type="entry name" value="GPCRRHODOPSN"/>
</dbReference>
<feature type="transmembrane region" description="Helical" evidence="9">
    <location>
        <begin position="127"/>
        <end position="146"/>
    </location>
</feature>
<evidence type="ECO:0000256" key="3">
    <source>
        <dbReference type="ARBA" id="ARBA00022692"/>
    </source>
</evidence>
<dbReference type="OrthoDB" id="9946013at2759"/>
<feature type="non-terminal residue" evidence="11">
    <location>
        <position position="199"/>
    </location>
</feature>
<evidence type="ECO:0000256" key="4">
    <source>
        <dbReference type="ARBA" id="ARBA00022989"/>
    </source>
</evidence>
<name>A0A9Q0S8G5_9DIPT</name>
<dbReference type="Pfam" id="PF00001">
    <property type="entry name" value="7tm_1"/>
    <property type="match status" value="1"/>
</dbReference>
<sequence>MADPYDLDNFDYSAFDFPNQLWYIIPEWQIAVKISTFIPLLIFGILGNFMLLNVIIRNRALQTPTHLLLANMALADFFVLTICPVLYMYKDFYQNFLLGTIGCKMEGYLQAIVLPTETRLTMFGTKMVMACTWIAGFTIAVPLAVYRTYKERAWKNFLETFCMENTTILPSYWLVLFATLVWFPLCVMIICYTAIFWKQ</sequence>
<dbReference type="GO" id="GO:0004930">
    <property type="term" value="F:G protein-coupled receptor activity"/>
    <property type="evidence" value="ECO:0007669"/>
    <property type="project" value="UniProtKB-KW"/>
</dbReference>
<comment type="similarity">
    <text evidence="2">Belongs to the G-protein coupled receptor 1 family.</text>
</comment>
<keyword evidence="4 9" id="KW-1133">Transmembrane helix</keyword>
<keyword evidence="5" id="KW-0297">G-protein coupled receptor</keyword>
<dbReference type="AlphaFoldDB" id="A0A9Q0S8G5"/>
<keyword evidence="3 9" id="KW-0812">Transmembrane</keyword>
<dbReference type="Gene3D" id="1.20.1070.10">
    <property type="entry name" value="Rhodopsin 7-helix transmembrane proteins"/>
    <property type="match status" value="1"/>
</dbReference>
<keyword evidence="6 9" id="KW-0472">Membrane</keyword>
<protein>
    <submittedName>
        <fullName evidence="11">Cholecystokinin receptor type A</fullName>
    </submittedName>
</protein>
<dbReference type="SUPFAM" id="SSF81321">
    <property type="entry name" value="Family A G protein-coupled receptor-like"/>
    <property type="match status" value="1"/>
</dbReference>
<dbReference type="PANTHER" id="PTHR24235:SF12">
    <property type="entry name" value="G-PROTEIN COUPLED RECEPTORS FAMILY 1 PROFILE DOMAIN-CONTAINING PROTEIN"/>
    <property type="match status" value="1"/>
</dbReference>
<feature type="transmembrane region" description="Helical" evidence="9">
    <location>
        <begin position="37"/>
        <end position="56"/>
    </location>
</feature>
<dbReference type="Proteomes" id="UP001151699">
    <property type="component" value="Chromosome A"/>
</dbReference>
<gene>
    <name evidence="11" type="primary">CCKAR</name>
    <name evidence="11" type="ORF">Bhyg_02345</name>
</gene>
<evidence type="ECO:0000313" key="12">
    <source>
        <dbReference type="Proteomes" id="UP001151699"/>
    </source>
</evidence>
<evidence type="ECO:0000256" key="6">
    <source>
        <dbReference type="ARBA" id="ARBA00023136"/>
    </source>
</evidence>
<keyword evidence="12" id="KW-1185">Reference proteome</keyword>